<keyword evidence="1" id="KW-0812">Transmembrane</keyword>
<keyword evidence="1" id="KW-0472">Membrane</keyword>
<feature type="transmembrane region" description="Helical" evidence="1">
    <location>
        <begin position="137"/>
        <end position="159"/>
    </location>
</feature>
<accession>A0A239N113</accession>
<dbReference type="Proteomes" id="UP000198327">
    <property type="component" value="Unassembled WGS sequence"/>
</dbReference>
<reference evidence="4" key="1">
    <citation type="submission" date="2017-06" db="EMBL/GenBank/DDBJ databases">
        <authorList>
            <person name="Varghese N."/>
            <person name="Submissions S."/>
        </authorList>
    </citation>
    <scope>NUCLEOTIDE SEQUENCE [LARGE SCALE GENOMIC DNA]</scope>
    <source>
        <strain evidence="4">JCM 23211</strain>
    </source>
</reference>
<dbReference type="EMBL" id="FZOW01000027">
    <property type="protein sequence ID" value="SNT48661.1"/>
    <property type="molecule type" value="Genomic_DNA"/>
</dbReference>
<dbReference type="Pfam" id="PF07331">
    <property type="entry name" value="TctB"/>
    <property type="match status" value="1"/>
</dbReference>
<dbReference type="InterPro" id="IPR009936">
    <property type="entry name" value="DUF1468"/>
</dbReference>
<feature type="transmembrane region" description="Helical" evidence="1">
    <location>
        <begin position="90"/>
        <end position="107"/>
    </location>
</feature>
<feature type="domain" description="DUF1468" evidence="2">
    <location>
        <begin position="20"/>
        <end position="160"/>
    </location>
</feature>
<keyword evidence="1" id="KW-1133">Transmembrane helix</keyword>
<name>A0A239N113_9NOCA</name>
<feature type="transmembrane region" description="Helical" evidence="1">
    <location>
        <begin position="50"/>
        <end position="69"/>
    </location>
</feature>
<feature type="transmembrane region" description="Helical" evidence="1">
    <location>
        <begin position="113"/>
        <end position="130"/>
    </location>
</feature>
<evidence type="ECO:0000313" key="4">
    <source>
        <dbReference type="Proteomes" id="UP000198327"/>
    </source>
</evidence>
<dbReference type="AlphaFoldDB" id="A0A239N113"/>
<keyword evidence="4" id="KW-1185">Reference proteome</keyword>
<organism evidence="3 4">
    <name type="scientific">Rhodococcoides kyotonense</name>
    <dbReference type="NCBI Taxonomy" id="398843"/>
    <lineage>
        <taxon>Bacteria</taxon>
        <taxon>Bacillati</taxon>
        <taxon>Actinomycetota</taxon>
        <taxon>Actinomycetes</taxon>
        <taxon>Mycobacteriales</taxon>
        <taxon>Nocardiaceae</taxon>
        <taxon>Rhodococcoides</taxon>
    </lineage>
</organism>
<evidence type="ECO:0000259" key="2">
    <source>
        <dbReference type="Pfam" id="PF07331"/>
    </source>
</evidence>
<dbReference type="OrthoDB" id="7347328at2"/>
<protein>
    <submittedName>
        <fullName evidence="3">Tripartite tricarboxylate transporter TctB family protein</fullName>
    </submittedName>
</protein>
<dbReference type="RefSeq" id="WP_089252241.1">
    <property type="nucleotide sequence ID" value="NZ_FZOW01000027.1"/>
</dbReference>
<evidence type="ECO:0000313" key="3">
    <source>
        <dbReference type="EMBL" id="SNT48661.1"/>
    </source>
</evidence>
<proteinExistence type="predicted"/>
<sequence length="163" mass="17785">MTTDLSDAGTSQRHRRDVWGSAGTIVLSALALERSVTYGLEGSNQPVGPGLFPAVISAAMLVLGLLWALQTWRRSVPEPEEPIEWPDRSGYRRILITVATLAVPAFLMEYIDFRITIFAITFVILKFVFAQSLRLSVIAGIVIAAVCYFGLAIGLGMVLPLSF</sequence>
<gene>
    <name evidence="3" type="ORF">SAMN05421642_12724</name>
</gene>
<evidence type="ECO:0000256" key="1">
    <source>
        <dbReference type="SAM" id="Phobius"/>
    </source>
</evidence>